<evidence type="ECO:0000256" key="4">
    <source>
        <dbReference type="SAM" id="SignalP"/>
    </source>
</evidence>
<keyword evidence="2" id="KW-0813">Transport</keyword>
<evidence type="ECO:0000256" key="2">
    <source>
        <dbReference type="ARBA" id="ARBA00022448"/>
    </source>
</evidence>
<reference evidence="6" key="2">
    <citation type="submission" date="2021-04" db="EMBL/GenBank/DDBJ databases">
        <authorList>
            <person name="Gilroy R."/>
        </authorList>
    </citation>
    <scope>NUCLEOTIDE SEQUENCE</scope>
    <source>
        <strain evidence="6">5032</strain>
    </source>
</reference>
<reference evidence="6" key="1">
    <citation type="journal article" date="2021" name="PeerJ">
        <title>Extensive microbial diversity within the chicken gut microbiome revealed by metagenomics and culture.</title>
        <authorList>
            <person name="Gilroy R."/>
            <person name="Ravi A."/>
            <person name="Getino M."/>
            <person name="Pursley I."/>
            <person name="Horton D.L."/>
            <person name="Alikhan N.F."/>
            <person name="Baker D."/>
            <person name="Gharbi K."/>
            <person name="Hall N."/>
            <person name="Watson M."/>
            <person name="Adriaenssens E.M."/>
            <person name="Foster-Nyarko E."/>
            <person name="Jarju S."/>
            <person name="Secka A."/>
            <person name="Antonio M."/>
            <person name="Oren A."/>
            <person name="Chaudhuri R.R."/>
            <person name="La Ragione R."/>
            <person name="Hildebrand F."/>
            <person name="Pallen M.J."/>
        </authorList>
    </citation>
    <scope>NUCLEOTIDE SEQUENCE</scope>
    <source>
        <strain evidence="6">5032</strain>
    </source>
</reference>
<dbReference type="PIRSF" id="PIRSF002741">
    <property type="entry name" value="MppA"/>
    <property type="match status" value="1"/>
</dbReference>
<protein>
    <submittedName>
        <fullName evidence="6">ABC transporter substrate-binding protein</fullName>
    </submittedName>
</protein>
<dbReference type="GO" id="GO:1904680">
    <property type="term" value="F:peptide transmembrane transporter activity"/>
    <property type="evidence" value="ECO:0007669"/>
    <property type="project" value="TreeGrafter"/>
</dbReference>
<feature type="domain" description="Solute-binding protein family 5" evidence="5">
    <location>
        <begin position="72"/>
        <end position="433"/>
    </location>
</feature>
<evidence type="ECO:0000313" key="7">
    <source>
        <dbReference type="Proteomes" id="UP000823821"/>
    </source>
</evidence>
<dbReference type="PANTHER" id="PTHR30290:SF9">
    <property type="entry name" value="OLIGOPEPTIDE-BINDING PROTEIN APPA"/>
    <property type="match status" value="1"/>
</dbReference>
<dbReference type="EMBL" id="DWZD01000017">
    <property type="protein sequence ID" value="HJA78413.1"/>
    <property type="molecule type" value="Genomic_DNA"/>
</dbReference>
<dbReference type="InterPro" id="IPR000914">
    <property type="entry name" value="SBP_5_dom"/>
</dbReference>
<sequence>MRAPLAAAWLCALLVLCLRLPVNAATDELIIGIESAPQHANPAVLSGSITAGIGAQLFAGLTRLDSRGQALPYLAQSWESGGDGLSMTFHLQPQAVFHDGSPVTAEDVAFSLLQCREHHPFRSMLTPITGVDTPDRHTVVVRLRHPFPLLPAVLLPSLVPIMPRHVYGNGPPLPEHPANRQVVGSGPFMLESFAAESAIRLVRNPHFFLPGRPGFARITFRVFRDPAEILHAMRLGSVDMYLCPAPIGRTNLDRPGMPWQTRLQEVRHIHAYTLLNYNLSRPPFSNPLVREALALALDRKRLAGHASFGGMQPMSGPFPPDAPFAVAVEQPYDPARANALLDKAGYPRGTDGKRFVLRLNYSPDISPLLRDLIKYLQHEFAVTLGIVLETQDVESVAKWRDILNSGNFDAALDEVFFWQDPVVGFHRLYSSDNRRRKLIWTNMTGYADPHVQALMERAMQESRPVERQAIYTRIQRQIAHDHPALWLMTNPYVIIASPAIDGLESLVQGTMSPLDGLSPLPRTEEP</sequence>
<dbReference type="Proteomes" id="UP000823821">
    <property type="component" value="Unassembled WGS sequence"/>
</dbReference>
<dbReference type="GO" id="GO:0015833">
    <property type="term" value="P:peptide transport"/>
    <property type="evidence" value="ECO:0007669"/>
    <property type="project" value="TreeGrafter"/>
</dbReference>
<evidence type="ECO:0000313" key="6">
    <source>
        <dbReference type="EMBL" id="HJA78413.1"/>
    </source>
</evidence>
<dbReference type="Pfam" id="PF00496">
    <property type="entry name" value="SBP_bac_5"/>
    <property type="match status" value="1"/>
</dbReference>
<evidence type="ECO:0000256" key="1">
    <source>
        <dbReference type="ARBA" id="ARBA00005695"/>
    </source>
</evidence>
<dbReference type="Gene3D" id="3.10.105.10">
    <property type="entry name" value="Dipeptide-binding Protein, Domain 3"/>
    <property type="match status" value="1"/>
</dbReference>
<dbReference type="GO" id="GO:0043190">
    <property type="term" value="C:ATP-binding cassette (ABC) transporter complex"/>
    <property type="evidence" value="ECO:0007669"/>
    <property type="project" value="InterPro"/>
</dbReference>
<accession>A0A9D2HML5</accession>
<feature type="signal peptide" evidence="4">
    <location>
        <begin position="1"/>
        <end position="24"/>
    </location>
</feature>
<dbReference type="PANTHER" id="PTHR30290">
    <property type="entry name" value="PERIPLASMIC BINDING COMPONENT OF ABC TRANSPORTER"/>
    <property type="match status" value="1"/>
</dbReference>
<evidence type="ECO:0000259" key="5">
    <source>
        <dbReference type="Pfam" id="PF00496"/>
    </source>
</evidence>
<dbReference type="InterPro" id="IPR030678">
    <property type="entry name" value="Peptide/Ni-bd"/>
</dbReference>
<dbReference type="AlphaFoldDB" id="A0A9D2HML5"/>
<keyword evidence="3 4" id="KW-0732">Signal</keyword>
<gene>
    <name evidence="6" type="ORF">H9784_02405</name>
</gene>
<feature type="chain" id="PRO_5038493678" evidence="4">
    <location>
        <begin position="25"/>
        <end position="526"/>
    </location>
</feature>
<dbReference type="Gene3D" id="3.40.190.10">
    <property type="entry name" value="Periplasmic binding protein-like II"/>
    <property type="match status" value="1"/>
</dbReference>
<dbReference type="InterPro" id="IPR039424">
    <property type="entry name" value="SBP_5"/>
</dbReference>
<organism evidence="6 7">
    <name type="scientific">Candidatus Desulfovibrio intestinavium</name>
    <dbReference type="NCBI Taxonomy" id="2838534"/>
    <lineage>
        <taxon>Bacteria</taxon>
        <taxon>Pseudomonadati</taxon>
        <taxon>Thermodesulfobacteriota</taxon>
        <taxon>Desulfovibrionia</taxon>
        <taxon>Desulfovibrionales</taxon>
        <taxon>Desulfovibrionaceae</taxon>
        <taxon>Desulfovibrio</taxon>
    </lineage>
</organism>
<proteinExistence type="inferred from homology"/>
<comment type="caution">
    <text evidence="6">The sequence shown here is derived from an EMBL/GenBank/DDBJ whole genome shotgun (WGS) entry which is preliminary data.</text>
</comment>
<comment type="similarity">
    <text evidence="1">Belongs to the bacterial solute-binding protein 5 family.</text>
</comment>
<dbReference type="GO" id="GO:0030288">
    <property type="term" value="C:outer membrane-bounded periplasmic space"/>
    <property type="evidence" value="ECO:0007669"/>
    <property type="project" value="UniProtKB-ARBA"/>
</dbReference>
<name>A0A9D2HML5_9BACT</name>
<evidence type="ECO:0000256" key="3">
    <source>
        <dbReference type="ARBA" id="ARBA00022729"/>
    </source>
</evidence>
<dbReference type="SUPFAM" id="SSF53850">
    <property type="entry name" value="Periplasmic binding protein-like II"/>
    <property type="match status" value="1"/>
</dbReference>